<comment type="caution">
    <text evidence="1">The sequence shown here is derived from an EMBL/GenBank/DDBJ whole genome shotgun (WGS) entry which is preliminary data.</text>
</comment>
<keyword evidence="2" id="KW-1185">Reference proteome</keyword>
<dbReference type="EMBL" id="QCXX01000003">
    <property type="protein sequence ID" value="PUV24287.1"/>
    <property type="molecule type" value="Genomic_DNA"/>
</dbReference>
<dbReference type="Proteomes" id="UP000250831">
    <property type="component" value="Unassembled WGS sequence"/>
</dbReference>
<evidence type="ECO:0000313" key="2">
    <source>
        <dbReference type="Proteomes" id="UP000250831"/>
    </source>
</evidence>
<organism evidence="1 2">
    <name type="scientific">Sphingobacterium athyrii</name>
    <dbReference type="NCBI Taxonomy" id="2152717"/>
    <lineage>
        <taxon>Bacteria</taxon>
        <taxon>Pseudomonadati</taxon>
        <taxon>Bacteroidota</taxon>
        <taxon>Sphingobacteriia</taxon>
        <taxon>Sphingobacteriales</taxon>
        <taxon>Sphingobacteriaceae</taxon>
        <taxon>Sphingobacterium</taxon>
    </lineage>
</organism>
<gene>
    <name evidence="1" type="ORF">DCO56_13100</name>
</gene>
<dbReference type="RefSeq" id="WP_108634215.1">
    <property type="nucleotide sequence ID" value="NZ_QCXX01000003.1"/>
</dbReference>
<dbReference type="AlphaFoldDB" id="A0A363NU46"/>
<dbReference type="OrthoDB" id="712853at2"/>
<reference evidence="1 2" key="1">
    <citation type="submission" date="2018-04" db="EMBL/GenBank/DDBJ databases">
        <title>Sphingobacterium sp. M46 Genome.</title>
        <authorList>
            <person name="Cheng J."/>
            <person name="Li Y."/>
        </authorList>
    </citation>
    <scope>NUCLEOTIDE SEQUENCE [LARGE SCALE GENOMIC DNA]</scope>
    <source>
        <strain evidence="1 2">M46</strain>
    </source>
</reference>
<proteinExistence type="predicted"/>
<accession>A0A363NU46</accession>
<name>A0A363NU46_9SPHI</name>
<protein>
    <submittedName>
        <fullName evidence="1">Uncharacterized protein</fullName>
    </submittedName>
</protein>
<sequence>MQQTFDYIHELLNRQMALRAKIEASPSAGEISFNYGEDYYQEEVRSMGLAMIREGMNDEGEQLILDFTLEHYPDKIDDERLWIQKMMRYLNAITDTLIDNLHAEGYKWLQGNVDMPNEHAIFYPIYELNADSLQSLELALNTIVDLSKPEELENLQGWLYYRSEKKC</sequence>
<evidence type="ECO:0000313" key="1">
    <source>
        <dbReference type="EMBL" id="PUV24287.1"/>
    </source>
</evidence>